<organism evidence="1 2">
    <name type="scientific">Pseudolactococcus piscium MKFS47</name>
    <dbReference type="NCBI Taxonomy" id="297352"/>
    <lineage>
        <taxon>Bacteria</taxon>
        <taxon>Bacillati</taxon>
        <taxon>Bacillota</taxon>
        <taxon>Bacilli</taxon>
        <taxon>Lactobacillales</taxon>
        <taxon>Streptococcaceae</taxon>
        <taxon>Pseudolactococcus</taxon>
    </lineage>
</organism>
<dbReference type="KEGG" id="lpk:LACPI_2332"/>
<dbReference type="AlphaFoldDB" id="A0A0D6E0C5"/>
<gene>
    <name evidence="1" type="ORF">LACPI_2332</name>
</gene>
<dbReference type="RefSeq" id="WP_047916725.1">
    <property type="nucleotide sequence ID" value="NZ_LN774770.1"/>
</dbReference>
<dbReference type="EMBL" id="LN774770">
    <property type="protein sequence ID" value="CEN29532.1"/>
    <property type="molecule type" value="Genomic_DNA"/>
</dbReference>
<accession>A0A0D6E0C5</accession>
<dbReference type="Proteomes" id="UP000033166">
    <property type="component" value="Plasmid II"/>
</dbReference>
<geneLocation type="plasmid" evidence="1 2">
    <name>II</name>
</geneLocation>
<dbReference type="HOGENOM" id="CLU_132041_0_0_9"/>
<name>A0A0D6E0C5_9LACT</name>
<evidence type="ECO:0000313" key="1">
    <source>
        <dbReference type="EMBL" id="CEN29532.1"/>
    </source>
</evidence>
<keyword evidence="1" id="KW-0614">Plasmid</keyword>
<evidence type="ECO:0000313" key="2">
    <source>
        <dbReference type="Proteomes" id="UP000033166"/>
    </source>
</evidence>
<sequence length="173" mass="20368">MDITEFSMRALNSEVQMIDDFNFFDQKVNSFKNDLYLSPYATIKEVVLWCDVLIKYEAQIDILCQEAKNAILKKMIKINSKTIKSHFDVDEQTISVWSDYILDLIELDKRYQEVIYSFCISIDNCVRYIISYSKDLAEYEMNLPEIMERVKNLGTCHWLNMQSKTDVVGNILN</sequence>
<proteinExistence type="predicted"/>
<protein>
    <submittedName>
        <fullName evidence="1">Uncharacterized protein</fullName>
    </submittedName>
</protein>
<reference evidence="2" key="1">
    <citation type="submission" date="2015-01" db="EMBL/GenBank/DDBJ databases">
        <authorList>
            <person name="Andreevskaya M."/>
        </authorList>
    </citation>
    <scope>NUCLEOTIDE SEQUENCE [LARGE SCALE GENOMIC DNA]</scope>
    <source>
        <strain evidence="2">MKFS47</strain>
        <plasmid evidence="2">II</plasmid>
    </source>
</reference>